<dbReference type="InterPro" id="IPR012227">
    <property type="entry name" value="TNF_rcpt-assoc_TRAF_met"/>
</dbReference>
<evidence type="ECO:0000259" key="9">
    <source>
        <dbReference type="PROSITE" id="PS50144"/>
    </source>
</evidence>
<dbReference type="GO" id="GO:0042981">
    <property type="term" value="P:regulation of apoptotic process"/>
    <property type="evidence" value="ECO:0007669"/>
    <property type="project" value="InterPro"/>
</dbReference>
<gene>
    <name evidence="10" type="ORF">EB796_021137</name>
</gene>
<dbReference type="InterPro" id="IPR049342">
    <property type="entry name" value="TRAF1-6_MATH_dom"/>
</dbReference>
<comment type="caution">
    <text evidence="10">The sequence shown here is derived from an EMBL/GenBank/DDBJ whole genome shotgun (WGS) entry which is preliminary data.</text>
</comment>
<dbReference type="GO" id="GO:0006915">
    <property type="term" value="P:apoptotic process"/>
    <property type="evidence" value="ECO:0007669"/>
    <property type="project" value="UniProtKB-KW"/>
</dbReference>
<dbReference type="OrthoDB" id="5947827at2759"/>
<dbReference type="InterPro" id="IPR002083">
    <property type="entry name" value="MATH/TRAF_dom"/>
</dbReference>
<keyword evidence="5" id="KW-0862">Zinc</keyword>
<dbReference type="Gene3D" id="3.30.40.10">
    <property type="entry name" value="Zinc/RING finger domain, C3HC4 (zinc finger)"/>
    <property type="match status" value="2"/>
</dbReference>
<dbReference type="InterPro" id="IPR017907">
    <property type="entry name" value="Znf_RING_CS"/>
</dbReference>
<dbReference type="GO" id="GO:0008270">
    <property type="term" value="F:zinc ion binding"/>
    <property type="evidence" value="ECO:0007669"/>
    <property type="project" value="UniProtKB-KW"/>
</dbReference>
<dbReference type="EMBL" id="VXIV02003162">
    <property type="protein sequence ID" value="KAF6020546.1"/>
    <property type="molecule type" value="Genomic_DNA"/>
</dbReference>
<evidence type="ECO:0000256" key="7">
    <source>
        <dbReference type="ARBA" id="ARBA00023054"/>
    </source>
</evidence>
<evidence type="ECO:0000256" key="3">
    <source>
        <dbReference type="ARBA" id="ARBA00022723"/>
    </source>
</evidence>
<keyword evidence="4" id="KW-0863">Zinc-finger</keyword>
<proteinExistence type="predicted"/>
<dbReference type="PROSITE" id="PS50144">
    <property type="entry name" value="MATH"/>
    <property type="match status" value="1"/>
</dbReference>
<accession>A0A7J7J4F6</accession>
<dbReference type="SMART" id="SM00061">
    <property type="entry name" value="MATH"/>
    <property type="match status" value="1"/>
</dbReference>
<evidence type="ECO:0000256" key="1">
    <source>
        <dbReference type="ARBA" id="ARBA00022499"/>
    </source>
</evidence>
<dbReference type="PIRSF" id="PIRSF015614">
    <property type="entry name" value="TRAF"/>
    <property type="match status" value="1"/>
</dbReference>
<dbReference type="PANTHER" id="PTHR10131:SF138">
    <property type="entry name" value="RE66324P"/>
    <property type="match status" value="1"/>
</dbReference>
<dbReference type="Gene3D" id="2.60.210.10">
    <property type="entry name" value="Apoptosis, Tumor Necrosis Factor Receptor Associated Protein 2, Chain A"/>
    <property type="match status" value="1"/>
</dbReference>
<reference evidence="10" key="1">
    <citation type="submission" date="2020-06" db="EMBL/GenBank/DDBJ databases">
        <title>Draft genome of Bugula neritina, a colonial animal packing powerful symbionts and potential medicines.</title>
        <authorList>
            <person name="Rayko M."/>
        </authorList>
    </citation>
    <scope>NUCLEOTIDE SEQUENCE [LARGE SCALE GENOMIC DNA]</scope>
    <source>
        <strain evidence="10">Kwan_BN1</strain>
    </source>
</reference>
<dbReference type="InterPro" id="IPR008974">
    <property type="entry name" value="TRAF-like"/>
</dbReference>
<name>A0A7J7J4F6_BUGNE</name>
<dbReference type="PROSITE" id="PS00518">
    <property type="entry name" value="ZF_RING_1"/>
    <property type="match status" value="1"/>
</dbReference>
<keyword evidence="2" id="KW-0053">Apoptosis</keyword>
<organism evidence="10 11">
    <name type="scientific">Bugula neritina</name>
    <name type="common">Brown bryozoan</name>
    <name type="synonym">Sertularia neritina</name>
    <dbReference type="NCBI Taxonomy" id="10212"/>
    <lineage>
        <taxon>Eukaryota</taxon>
        <taxon>Metazoa</taxon>
        <taxon>Spiralia</taxon>
        <taxon>Lophotrochozoa</taxon>
        <taxon>Bryozoa</taxon>
        <taxon>Gymnolaemata</taxon>
        <taxon>Cheilostomatida</taxon>
        <taxon>Flustrina</taxon>
        <taxon>Buguloidea</taxon>
        <taxon>Bugulidae</taxon>
        <taxon>Bugula</taxon>
    </lineage>
</organism>
<evidence type="ECO:0000256" key="8">
    <source>
        <dbReference type="SAM" id="Coils"/>
    </source>
</evidence>
<dbReference type="InterPro" id="IPR013083">
    <property type="entry name" value="Znf_RING/FYVE/PHD"/>
</dbReference>
<evidence type="ECO:0000313" key="10">
    <source>
        <dbReference type="EMBL" id="KAF6020546.1"/>
    </source>
</evidence>
<evidence type="ECO:0000256" key="4">
    <source>
        <dbReference type="ARBA" id="ARBA00022771"/>
    </source>
</evidence>
<keyword evidence="11" id="KW-1185">Reference proteome</keyword>
<dbReference type="GO" id="GO:0043122">
    <property type="term" value="P:regulation of canonical NF-kappaB signal transduction"/>
    <property type="evidence" value="ECO:0007669"/>
    <property type="project" value="TreeGrafter"/>
</dbReference>
<feature type="coiled-coil region" evidence="8">
    <location>
        <begin position="284"/>
        <end position="337"/>
    </location>
</feature>
<dbReference type="Pfam" id="PF21355">
    <property type="entry name" value="TRAF-mep_MATH"/>
    <property type="match status" value="1"/>
</dbReference>
<evidence type="ECO:0000256" key="2">
    <source>
        <dbReference type="ARBA" id="ARBA00022703"/>
    </source>
</evidence>
<dbReference type="GO" id="GO:0005164">
    <property type="term" value="F:tumor necrosis factor receptor binding"/>
    <property type="evidence" value="ECO:0007669"/>
    <property type="project" value="TreeGrafter"/>
</dbReference>
<keyword evidence="6" id="KW-0832">Ubl conjugation</keyword>
<keyword evidence="3" id="KW-0479">Metal-binding</keyword>
<protein>
    <recommendedName>
        <fullName evidence="9">MATH domain-containing protein</fullName>
    </recommendedName>
</protein>
<evidence type="ECO:0000256" key="5">
    <source>
        <dbReference type="ARBA" id="ARBA00022833"/>
    </source>
</evidence>
<dbReference type="GO" id="GO:0009898">
    <property type="term" value="C:cytoplasmic side of plasma membrane"/>
    <property type="evidence" value="ECO:0007669"/>
    <property type="project" value="TreeGrafter"/>
</dbReference>
<evidence type="ECO:0000313" key="11">
    <source>
        <dbReference type="Proteomes" id="UP000593567"/>
    </source>
</evidence>
<dbReference type="Proteomes" id="UP000593567">
    <property type="component" value="Unassembled WGS sequence"/>
</dbReference>
<dbReference type="GO" id="GO:0007165">
    <property type="term" value="P:signal transduction"/>
    <property type="evidence" value="ECO:0007669"/>
    <property type="project" value="InterPro"/>
</dbReference>
<keyword evidence="1" id="KW-1017">Isopeptide bond</keyword>
<dbReference type="PANTHER" id="PTHR10131">
    <property type="entry name" value="TNF RECEPTOR ASSOCIATED FACTOR"/>
    <property type="match status" value="1"/>
</dbReference>
<dbReference type="FunFam" id="2.60.210.10:FF:000001">
    <property type="entry name" value="TNF receptor-associated factor"/>
    <property type="match status" value="1"/>
</dbReference>
<dbReference type="SUPFAM" id="SSF49599">
    <property type="entry name" value="TRAF domain-like"/>
    <property type="match status" value="1"/>
</dbReference>
<feature type="domain" description="MATH" evidence="9">
    <location>
        <begin position="406"/>
        <end position="551"/>
    </location>
</feature>
<keyword evidence="7 8" id="KW-0175">Coiled coil</keyword>
<evidence type="ECO:0000256" key="6">
    <source>
        <dbReference type="ARBA" id="ARBA00022843"/>
    </source>
</evidence>
<dbReference type="AlphaFoldDB" id="A0A7J7J4F6"/>
<sequence>MTTTSGNARRGIIEPWLGSGWPIDLFEAKTFFEKKGVFFCSRSECGIGNRRILRDPWQLNCGHRVCKECYDKLGALPEAQQLCEACTKELFDEGHLNLDRKLRLESGHDFLLNKDGMSYDAAPPSTSQQPSLADEVPTRVPFKIDFSIAMKDKAVDREISRLLVNCPYGCDTPAKLTLRTLERHMEECLERWVPCEKCAEVIKYLGIGEHRTKCCPFRIVECPNKCGVAGLRAKDLAKKKVQVVKHLNEGKRMDQHLKSIMTKLHTTTTQSSSGPATVISQSQISDLQKRLLTLENQSDRANRMLMDKVHHMTPEMARGLLENVQLAQRNRQDLNDLNSLFKTVAQDVHKLTSYEGAFCALTEKISKTENETAELLSRLETLSNIRVAEIEDQKTLLNQLQMTSYNGHLLWKITDVQKHRDEAATRHSIYSHPFYTETYGYKMCARVFVNGDGSGKNTHISLFFVVMKGEYDALQTWPFQKKVTMKLRNVTENRPDIVEMFRPEPSSFSFQRPKNEMNIASGCPQFADQAHVFNPDNGFVVDDTMYIEIMVNNESTAGLNSPQHVYDNED</sequence>